<dbReference type="Proteomes" id="UP000319746">
    <property type="component" value="Unassembled WGS sequence"/>
</dbReference>
<keyword evidence="4" id="KW-1185">Reference proteome</keyword>
<feature type="compositionally biased region" description="Acidic residues" evidence="1">
    <location>
        <begin position="406"/>
        <end position="430"/>
    </location>
</feature>
<feature type="region of interest" description="Disordered" evidence="1">
    <location>
        <begin position="399"/>
        <end position="430"/>
    </location>
</feature>
<feature type="compositionally biased region" description="Acidic residues" evidence="1">
    <location>
        <begin position="310"/>
        <end position="340"/>
    </location>
</feature>
<feature type="region of interest" description="Disordered" evidence="1">
    <location>
        <begin position="285"/>
        <end position="376"/>
    </location>
</feature>
<feature type="transmembrane region" description="Helical" evidence="2">
    <location>
        <begin position="20"/>
        <end position="40"/>
    </location>
</feature>
<proteinExistence type="predicted"/>
<feature type="compositionally biased region" description="Basic and acidic residues" evidence="1">
    <location>
        <begin position="349"/>
        <end position="366"/>
    </location>
</feature>
<keyword evidence="2" id="KW-0472">Membrane</keyword>
<protein>
    <submittedName>
        <fullName evidence="3">Uncharacterized protein</fullName>
    </submittedName>
</protein>
<evidence type="ECO:0000256" key="2">
    <source>
        <dbReference type="SAM" id="Phobius"/>
    </source>
</evidence>
<evidence type="ECO:0000313" key="3">
    <source>
        <dbReference type="EMBL" id="TQL72346.1"/>
    </source>
</evidence>
<accession>A0A543AIK2</accession>
<evidence type="ECO:0000256" key="1">
    <source>
        <dbReference type="SAM" id="MobiDB-lite"/>
    </source>
</evidence>
<sequence length="723" mass="78381">MRQAEQSNKRWQVLKTLGGIGAIILGVVAILVSVGLQTIWAPPAVFDATTETTQEAPLTVITDGVDIDPDEAIEYTVRGDGEFSLMYGQLRDIEAWVGEAAHHRIDGVNTDVERGADPTVNITYVDGEAEVPNPVNSDLWLATQEVTDEVTQRWTRTDAGQWGLLIAVDGVAPAPTDFSVSWVNIEPNSPLILPLMIAGIVLVLIGIALLIWRFMDFRRRAKRTSGRRAVVRGDYTGLTAADVMAGSEPTTQTLSVEHIDAGEPVAHPDNDQATEVVAGLPITEGDQVADEDELAVRDDQTATPPGLETPNDDEQPDDETSDGANLDDEDRDDGDRDDDPGSGSSTPDEDTRTENLPLLEEHPEGRDEQDETKDNGGFLRRTVTALSAVGLAIGLGVGPAHAASETPEDEDISDQVDQEQLEDEVDPEEPDTFPVVVDAQFEQILEAVATTARQGDEALDADVLAGRVAGHALRSRQDSYRNNTIEEDYPRRTPVAADEILATWMDRDDSFPRTIYAVTSDAEGSATQLLVLRQEDARSQYQLIQNAPFAPGAELPSGSLMDHNVENMPNDESTELVMSPEAAVEALAEYLTDPEADAADQIADNEWIDMVHEHQADLEATHSENDIDASVTRTLFDDSITSVRLPNGSALVFGTMNSLESLTPQEDGATVDLTDLVQEVGEFASSSHEGEVRIRYREQFALVIPAEGEVSLAGYETVLSTVD</sequence>
<comment type="caution">
    <text evidence="3">The sequence shown here is derived from an EMBL/GenBank/DDBJ whole genome shotgun (WGS) entry which is preliminary data.</text>
</comment>
<keyword evidence="2" id="KW-1133">Transmembrane helix</keyword>
<gene>
    <name evidence="3" type="ORF">FB556_0991</name>
</gene>
<organism evidence="3 4">
    <name type="scientific">Enteractinococcus coprophilus</name>
    <dbReference type="NCBI Taxonomy" id="1027633"/>
    <lineage>
        <taxon>Bacteria</taxon>
        <taxon>Bacillati</taxon>
        <taxon>Actinomycetota</taxon>
        <taxon>Actinomycetes</taxon>
        <taxon>Micrococcales</taxon>
        <taxon>Micrococcaceae</taxon>
    </lineage>
</organism>
<name>A0A543AIK2_9MICC</name>
<feature type="transmembrane region" description="Helical" evidence="2">
    <location>
        <begin position="191"/>
        <end position="212"/>
    </location>
</feature>
<evidence type="ECO:0000313" key="4">
    <source>
        <dbReference type="Proteomes" id="UP000319746"/>
    </source>
</evidence>
<keyword evidence="2" id="KW-0812">Transmembrane</keyword>
<dbReference type="EMBL" id="VFOU01000002">
    <property type="protein sequence ID" value="TQL72346.1"/>
    <property type="molecule type" value="Genomic_DNA"/>
</dbReference>
<reference evidence="3 4" key="1">
    <citation type="submission" date="2019-06" db="EMBL/GenBank/DDBJ databases">
        <title>Sequencing the genomes of 1000 actinobacteria strains.</title>
        <authorList>
            <person name="Klenk H.-P."/>
        </authorList>
    </citation>
    <scope>NUCLEOTIDE SEQUENCE [LARGE SCALE GENOMIC DNA]</scope>
    <source>
        <strain evidence="3 4">DSM 24083</strain>
    </source>
</reference>
<dbReference type="AlphaFoldDB" id="A0A543AIK2"/>